<proteinExistence type="predicted"/>
<dbReference type="AlphaFoldDB" id="A0A0S4U0B7"/>
<reference evidence="1" key="1">
    <citation type="submission" date="2015-10" db="EMBL/GenBank/DDBJ databases">
        <authorList>
            <person name="Gilbert D.G."/>
        </authorList>
    </citation>
    <scope>NUCLEOTIDE SEQUENCE</scope>
    <source>
        <strain evidence="1">Phyl III-seqv23</strain>
    </source>
</reference>
<evidence type="ECO:0000313" key="1">
    <source>
        <dbReference type="EMBL" id="CUV15692.1"/>
    </source>
</evidence>
<organism evidence="1">
    <name type="scientific">Ralstonia solanacearum</name>
    <name type="common">Pseudomonas solanacearum</name>
    <dbReference type="NCBI Taxonomy" id="305"/>
    <lineage>
        <taxon>Bacteria</taxon>
        <taxon>Pseudomonadati</taxon>
        <taxon>Pseudomonadota</taxon>
        <taxon>Betaproteobacteria</taxon>
        <taxon>Burkholderiales</taxon>
        <taxon>Burkholderiaceae</taxon>
        <taxon>Ralstonia</taxon>
        <taxon>Ralstonia solanacearum species complex</taxon>
    </lineage>
</organism>
<name>A0A0S4U0B7_RALSL</name>
<dbReference type="EMBL" id="LN899819">
    <property type="protein sequence ID" value="CUV15692.1"/>
    <property type="molecule type" value="Genomic_DNA"/>
</dbReference>
<accession>A0A0S4U0B7</accession>
<sequence length="74" mass="8374">MASRPIFVDGRYQIPILIVDMGVTLLTGNMGRVNPNSVRCTRHLLWNARICKPKRINTADRVATDICVSFSPFR</sequence>
<protein>
    <submittedName>
        <fullName evidence="1">Uncharacterized protein</fullName>
    </submittedName>
</protein>
<gene>
    <name evidence="1" type="ORF">RUN39_v1_2020001</name>
</gene>